<dbReference type="SUPFAM" id="SSF63829">
    <property type="entry name" value="Calcium-dependent phosphotriesterase"/>
    <property type="match status" value="1"/>
</dbReference>
<dbReference type="AlphaFoldDB" id="A0A4R4E3H9"/>
<sequence length="513" mass="54251">MRKLWLLCLALAAGALSQAQSYIRDNLFNYNLPTATINVRDIALYKDKRLLIAGEFHAYSSVLGRSKVLRLTPQGAPDPTFTVPTIAGGRVNCVAIQPWDSAIVIAGGFTTVNGVARSGIARLLPSGALDPTFNPGSGISGGWAGDLIILSVVIRNSTDATKRRIIAGGLFTYYNGTAIAGGSGGGLVQLFTDGSLDAATSPRVEGAVNHLALDANDKLLAGGEFYKVNGSEVWRFARFNSDGSTDNTLWTGRWDGFNSTVTSVHVYKGKIYVGGFFTQYRGNNSGRLARLNADGSWDATFNVGAGFSGSGTALCTQGVEVHSLAFMSNDKVIVGGNFTSCQGNTAYRVARLNTDGSYDATCITGTGFDQCVNKLLYQGTDDSLVVGGFFNSFRDETQGTVLRIRKPPSTMLLSLTPPAEPQRAAAPAEGAYPNPCTVVVRVALPGRPDGAVDATWTAIDGREALHTRAPLRRGTVDLPSGTLAPGAWLLRISDATGAPLWQQTVVKAGSRPR</sequence>
<proteinExistence type="predicted"/>
<dbReference type="EMBL" id="SKFH01000007">
    <property type="protein sequence ID" value="TCZ73383.1"/>
    <property type="molecule type" value="Genomic_DNA"/>
</dbReference>
<dbReference type="Pfam" id="PF17164">
    <property type="entry name" value="DUF5122"/>
    <property type="match status" value="6"/>
</dbReference>
<evidence type="ECO:0008006" key="4">
    <source>
        <dbReference type="Google" id="ProtNLM"/>
    </source>
</evidence>
<accession>A0A4R4E3H9</accession>
<dbReference type="OrthoDB" id="651896at2"/>
<evidence type="ECO:0000313" key="2">
    <source>
        <dbReference type="EMBL" id="TCZ73383.1"/>
    </source>
</evidence>
<dbReference type="InterPro" id="IPR013431">
    <property type="entry name" value="Delta_60_rpt"/>
</dbReference>
<organism evidence="2 3">
    <name type="scientific">Flaviaesturariibacter aridisoli</name>
    <dbReference type="NCBI Taxonomy" id="2545761"/>
    <lineage>
        <taxon>Bacteria</taxon>
        <taxon>Pseudomonadati</taxon>
        <taxon>Bacteroidota</taxon>
        <taxon>Chitinophagia</taxon>
        <taxon>Chitinophagales</taxon>
        <taxon>Chitinophagaceae</taxon>
        <taxon>Flaviaestuariibacter</taxon>
    </lineage>
</organism>
<reference evidence="2 3" key="1">
    <citation type="submission" date="2019-03" db="EMBL/GenBank/DDBJ databases">
        <authorList>
            <person name="Kim M.K.M."/>
        </authorList>
    </citation>
    <scope>NUCLEOTIDE SEQUENCE [LARGE SCALE GENOMIC DNA]</scope>
    <source>
        <strain evidence="2 3">17J68-15</strain>
    </source>
</reference>
<name>A0A4R4E3H9_9BACT</name>
<evidence type="ECO:0000313" key="3">
    <source>
        <dbReference type="Proteomes" id="UP000295164"/>
    </source>
</evidence>
<dbReference type="RefSeq" id="WP_131851402.1">
    <property type="nucleotide sequence ID" value="NZ_SKFH01000007.1"/>
</dbReference>
<feature type="signal peptide" evidence="1">
    <location>
        <begin position="1"/>
        <end position="19"/>
    </location>
</feature>
<evidence type="ECO:0000256" key="1">
    <source>
        <dbReference type="SAM" id="SignalP"/>
    </source>
</evidence>
<comment type="caution">
    <text evidence="2">The sequence shown here is derived from an EMBL/GenBank/DDBJ whole genome shotgun (WGS) entry which is preliminary data.</text>
</comment>
<keyword evidence="1" id="KW-0732">Signal</keyword>
<feature type="chain" id="PRO_5020497956" description="T9SS C-terminal target domain-containing protein" evidence="1">
    <location>
        <begin position="20"/>
        <end position="513"/>
    </location>
</feature>
<dbReference type="Gene3D" id="2.80.10.50">
    <property type="match status" value="3"/>
</dbReference>
<dbReference type="NCBIfam" id="TIGR02608">
    <property type="entry name" value="delta_60_rpt"/>
    <property type="match status" value="5"/>
</dbReference>
<protein>
    <recommendedName>
        <fullName evidence="4">T9SS C-terminal target domain-containing protein</fullName>
    </recommendedName>
</protein>
<gene>
    <name evidence="2" type="ORF">E0486_06840</name>
</gene>
<keyword evidence="3" id="KW-1185">Reference proteome</keyword>
<dbReference type="Proteomes" id="UP000295164">
    <property type="component" value="Unassembled WGS sequence"/>
</dbReference>